<dbReference type="Proteomes" id="UP001501427">
    <property type="component" value="Unassembled WGS sequence"/>
</dbReference>
<feature type="compositionally biased region" description="Low complexity" evidence="1">
    <location>
        <begin position="29"/>
        <end position="44"/>
    </location>
</feature>
<feature type="region of interest" description="Disordered" evidence="1">
    <location>
        <begin position="22"/>
        <end position="69"/>
    </location>
</feature>
<keyword evidence="3" id="KW-1185">Reference proteome</keyword>
<reference evidence="3" key="1">
    <citation type="journal article" date="2019" name="Int. J. Syst. Evol. Microbiol.">
        <title>The Global Catalogue of Microorganisms (GCM) 10K type strain sequencing project: providing services to taxonomists for standard genome sequencing and annotation.</title>
        <authorList>
            <consortium name="The Broad Institute Genomics Platform"/>
            <consortium name="The Broad Institute Genome Sequencing Center for Infectious Disease"/>
            <person name="Wu L."/>
            <person name="Ma J."/>
        </authorList>
    </citation>
    <scope>NUCLEOTIDE SEQUENCE [LARGE SCALE GENOMIC DNA]</scope>
    <source>
        <strain evidence="3">JCM 10667</strain>
    </source>
</reference>
<proteinExistence type="predicted"/>
<accession>A0ABP3NZ97</accession>
<comment type="caution">
    <text evidence="2">The sequence shown here is derived from an EMBL/GenBank/DDBJ whole genome shotgun (WGS) entry which is preliminary data.</text>
</comment>
<evidence type="ECO:0000256" key="1">
    <source>
        <dbReference type="SAM" id="MobiDB-lite"/>
    </source>
</evidence>
<sequence length="69" mass="7037">MAMTSGTIAPSLFRWSALRREAAGGPGGALRRAGARVPPGRAPANQATVPRRLPGPTPRADSPGRLPGP</sequence>
<gene>
    <name evidence="2" type="ORF">GCM10009546_16500</name>
</gene>
<dbReference type="EMBL" id="BAAAHD010000016">
    <property type="protein sequence ID" value="GAA0555244.1"/>
    <property type="molecule type" value="Genomic_DNA"/>
</dbReference>
<organism evidence="2 3">
    <name type="scientific">Actinomadura livida</name>
    <dbReference type="NCBI Taxonomy" id="79909"/>
    <lineage>
        <taxon>Bacteria</taxon>
        <taxon>Bacillati</taxon>
        <taxon>Actinomycetota</taxon>
        <taxon>Actinomycetes</taxon>
        <taxon>Streptosporangiales</taxon>
        <taxon>Thermomonosporaceae</taxon>
        <taxon>Actinomadura</taxon>
    </lineage>
</organism>
<protein>
    <submittedName>
        <fullName evidence="2">Uncharacterized protein</fullName>
    </submittedName>
</protein>
<evidence type="ECO:0000313" key="2">
    <source>
        <dbReference type="EMBL" id="GAA0555244.1"/>
    </source>
</evidence>
<name>A0ABP3NZ97_9ACTN</name>
<evidence type="ECO:0000313" key="3">
    <source>
        <dbReference type="Proteomes" id="UP001501427"/>
    </source>
</evidence>